<feature type="disulfide bond" evidence="3">
    <location>
        <begin position="300"/>
        <end position="309"/>
    </location>
</feature>
<dbReference type="GO" id="GO:0009986">
    <property type="term" value="C:cell surface"/>
    <property type="evidence" value="ECO:0007669"/>
    <property type="project" value="TreeGrafter"/>
</dbReference>
<dbReference type="EMBL" id="CAJOAZ010002349">
    <property type="protein sequence ID" value="CAF3920235.1"/>
    <property type="molecule type" value="Genomic_DNA"/>
</dbReference>
<keyword evidence="4" id="KW-0812">Transmembrane</keyword>
<dbReference type="SMART" id="SM00181">
    <property type="entry name" value="EGF"/>
    <property type="match status" value="3"/>
</dbReference>
<organism evidence="6 7">
    <name type="scientific">Adineta steineri</name>
    <dbReference type="NCBI Taxonomy" id="433720"/>
    <lineage>
        <taxon>Eukaryota</taxon>
        <taxon>Metazoa</taxon>
        <taxon>Spiralia</taxon>
        <taxon>Gnathifera</taxon>
        <taxon>Rotifera</taxon>
        <taxon>Eurotatoria</taxon>
        <taxon>Bdelloidea</taxon>
        <taxon>Adinetida</taxon>
        <taxon>Adinetidae</taxon>
        <taxon>Adineta</taxon>
    </lineage>
</organism>
<evidence type="ECO:0000313" key="7">
    <source>
        <dbReference type="Proteomes" id="UP000663844"/>
    </source>
</evidence>
<dbReference type="AlphaFoldDB" id="A0A819IKA1"/>
<dbReference type="InterPro" id="IPR050969">
    <property type="entry name" value="Dev_Signal_Modulators"/>
</dbReference>
<comment type="caution">
    <text evidence="6">The sequence shown here is derived from an EMBL/GenBank/DDBJ whole genome shotgun (WGS) entry which is preliminary data.</text>
</comment>
<dbReference type="InterPro" id="IPR000742">
    <property type="entry name" value="EGF"/>
</dbReference>
<dbReference type="PANTHER" id="PTHR14949">
    <property type="entry name" value="EGF-LIKE-DOMAIN, MULTIPLE 7, 8"/>
    <property type="match status" value="1"/>
</dbReference>
<feature type="transmembrane region" description="Helical" evidence="4">
    <location>
        <begin position="15"/>
        <end position="38"/>
    </location>
</feature>
<dbReference type="GO" id="GO:0005102">
    <property type="term" value="F:signaling receptor binding"/>
    <property type="evidence" value="ECO:0007669"/>
    <property type="project" value="TreeGrafter"/>
</dbReference>
<keyword evidence="1" id="KW-0732">Signal</keyword>
<name>A0A819IKA1_9BILA</name>
<sequence>MAHINLRRSTRPSKLGFSVLVLAAIMWTTITSLIPLYVSQSDFNIGNTKDIAAVVTLQNAKKSLTSLSVSYILPAGLTRKRATQSVTNRQTTASCLTQALGAAKGSINVTGIGSAAATTTKGRRRRRRDIQCDKTDRPGVAIIFDVALGYPEDLPCQTLACQVDLFTGIHGQFNTVTDVSITADDGTPLPVQLCHVESHADGTNNNPQSSSGIAIEPCTIVCQNGGACTGPTTCGCTTAWTGDTCETPVCTSGCQNGGTCTAPDTCACAAGWSDATCETAVCTSGCQHGGTCTAPDTCTCAAGWSGATCTLGQ</sequence>
<feature type="domain" description="EGF-like" evidence="5">
    <location>
        <begin position="278"/>
        <end position="310"/>
    </location>
</feature>
<accession>A0A819IKA1</accession>
<evidence type="ECO:0000313" key="6">
    <source>
        <dbReference type="EMBL" id="CAF3920235.1"/>
    </source>
</evidence>
<keyword evidence="3" id="KW-0245">EGF-like domain</keyword>
<feature type="disulfide bond" evidence="3">
    <location>
        <begin position="282"/>
        <end position="292"/>
    </location>
</feature>
<comment type="caution">
    <text evidence="3">Lacks conserved residue(s) required for the propagation of feature annotation.</text>
</comment>
<evidence type="ECO:0000256" key="2">
    <source>
        <dbReference type="ARBA" id="ARBA00023157"/>
    </source>
</evidence>
<evidence type="ECO:0000256" key="3">
    <source>
        <dbReference type="PROSITE-ProRule" id="PRU00076"/>
    </source>
</evidence>
<keyword evidence="4" id="KW-0472">Membrane</keyword>
<feature type="disulfide bond" evidence="3">
    <location>
        <begin position="218"/>
        <end position="228"/>
    </location>
</feature>
<keyword evidence="2 3" id="KW-1015">Disulfide bond</keyword>
<dbReference type="GO" id="GO:0005576">
    <property type="term" value="C:extracellular region"/>
    <property type="evidence" value="ECO:0007669"/>
    <property type="project" value="TreeGrafter"/>
</dbReference>
<protein>
    <recommendedName>
        <fullName evidence="5">EGF-like domain-containing protein</fullName>
    </recommendedName>
</protein>
<dbReference type="PROSITE" id="PS01186">
    <property type="entry name" value="EGF_2"/>
    <property type="match status" value="1"/>
</dbReference>
<dbReference type="Gene3D" id="2.10.25.10">
    <property type="entry name" value="Laminin"/>
    <property type="match status" value="2"/>
</dbReference>
<feature type="domain" description="EGF-like" evidence="5">
    <location>
        <begin position="214"/>
        <end position="246"/>
    </location>
</feature>
<gene>
    <name evidence="6" type="ORF">OXD698_LOCUS24979</name>
</gene>
<dbReference type="PANTHER" id="PTHR14949:SF56">
    <property type="entry name" value="EGF-LIKE-DOMAIN, MULTIPLE 7"/>
    <property type="match status" value="1"/>
</dbReference>
<evidence type="ECO:0000259" key="5">
    <source>
        <dbReference type="PROSITE" id="PS50026"/>
    </source>
</evidence>
<feature type="disulfide bond" evidence="3">
    <location>
        <begin position="236"/>
        <end position="245"/>
    </location>
</feature>
<dbReference type="PROSITE" id="PS00022">
    <property type="entry name" value="EGF_1"/>
    <property type="match status" value="1"/>
</dbReference>
<proteinExistence type="predicted"/>
<reference evidence="6" key="1">
    <citation type="submission" date="2021-02" db="EMBL/GenBank/DDBJ databases">
        <authorList>
            <person name="Nowell W R."/>
        </authorList>
    </citation>
    <scope>NUCLEOTIDE SEQUENCE</scope>
</reference>
<evidence type="ECO:0000256" key="4">
    <source>
        <dbReference type="SAM" id="Phobius"/>
    </source>
</evidence>
<evidence type="ECO:0000256" key="1">
    <source>
        <dbReference type="ARBA" id="ARBA00022729"/>
    </source>
</evidence>
<dbReference type="PROSITE" id="PS50026">
    <property type="entry name" value="EGF_3"/>
    <property type="match status" value="2"/>
</dbReference>
<keyword evidence="4" id="KW-1133">Transmembrane helix</keyword>
<dbReference type="Proteomes" id="UP000663844">
    <property type="component" value="Unassembled WGS sequence"/>
</dbReference>